<dbReference type="SUPFAM" id="SSF56112">
    <property type="entry name" value="Protein kinase-like (PK-like)"/>
    <property type="match status" value="1"/>
</dbReference>
<reference evidence="3" key="1">
    <citation type="submission" date="2022-04" db="EMBL/GenBank/DDBJ databases">
        <title>Alcanivorax sp. CY1518 draft genome sequence.</title>
        <authorList>
            <person name="Zhao G."/>
            <person name="An M."/>
        </authorList>
    </citation>
    <scope>NUCLEOTIDE SEQUENCE</scope>
    <source>
        <strain evidence="3">CY1518</strain>
    </source>
</reference>
<accession>A0ABT0E9T9</accession>
<organism evidence="3 4">
    <name type="scientific">Alcanivorax quisquiliarum</name>
    <dbReference type="NCBI Taxonomy" id="2933565"/>
    <lineage>
        <taxon>Bacteria</taxon>
        <taxon>Pseudomonadati</taxon>
        <taxon>Pseudomonadota</taxon>
        <taxon>Gammaproteobacteria</taxon>
        <taxon>Oceanospirillales</taxon>
        <taxon>Alcanivoracaceae</taxon>
        <taxon>Alcanivorax</taxon>
    </lineage>
</organism>
<feature type="domain" description="ABC1 atypical kinase-like" evidence="2">
    <location>
        <begin position="169"/>
        <end position="412"/>
    </location>
</feature>
<name>A0ABT0E9T9_9GAMM</name>
<dbReference type="InterPro" id="IPR004147">
    <property type="entry name" value="ABC1_dom"/>
</dbReference>
<dbReference type="InterPro" id="IPR050154">
    <property type="entry name" value="UbiB_kinase"/>
</dbReference>
<proteinExistence type="inferred from homology"/>
<evidence type="ECO:0000313" key="4">
    <source>
        <dbReference type="Proteomes" id="UP001165524"/>
    </source>
</evidence>
<dbReference type="CDD" id="cd05121">
    <property type="entry name" value="ABC1_ADCK3-like"/>
    <property type="match status" value="1"/>
</dbReference>
<dbReference type="PANTHER" id="PTHR10566:SF113">
    <property type="entry name" value="PROTEIN ACTIVITY OF BC1 COMPLEX KINASE 7, CHLOROPLASTIC"/>
    <property type="match status" value="1"/>
</dbReference>
<comment type="similarity">
    <text evidence="1">Belongs to the protein kinase superfamily. ADCK protein kinase family.</text>
</comment>
<evidence type="ECO:0000313" key="3">
    <source>
        <dbReference type="EMBL" id="MCK0538595.1"/>
    </source>
</evidence>
<evidence type="ECO:0000256" key="1">
    <source>
        <dbReference type="ARBA" id="ARBA00009670"/>
    </source>
</evidence>
<protein>
    <submittedName>
        <fullName evidence="3">AarF/UbiB family protein</fullName>
    </submittedName>
</protein>
<dbReference type="Pfam" id="PF03109">
    <property type="entry name" value="ABC1"/>
    <property type="match status" value="1"/>
</dbReference>
<comment type="caution">
    <text evidence="3">The sequence shown here is derived from an EMBL/GenBank/DDBJ whole genome shotgun (WGS) entry which is preliminary data.</text>
</comment>
<sequence length="538" mass="58723">MATLQARNAPSQAPAPAAAATRDNGLKAWLQVLDAGIRALEQSAWQGRKLAGQALSAWRLVELGAADVAEEYHHLAAEARRWPARLKRLSATGWTLTRIAASYRLWGARSALLPRARHAAALDDLHRRNARRFRDTSLRHGGAFLKIGQLLSTRPDLLPAAWVEELETLQDGALPEPAERIRAALAEAFGAPPETLFASFDMEPLAAASIGQVHRAVLHDGREVAVKVQRPGLAEIIELDMKLMRLFADSLSSLLPPTDLPTILDEIERSVRGELDYRREARAMQRIGRGLESVPGVRAPDVITSLSHASVLTTAFVKGEKFTLALNRLHQAGDAQGIADILGRLLDGWLHQVLVLGEFHADPHPGNILLADDGDLVLLDFGCSAKLPETHRQGYFRVLQASLVADRDTIADTLAELGFATRSGTPDTLLVFADALLAQIRDAAIEGSGGQISWPTQEQLLERGRTLLAQAEDDPVARIPAEFVLLARVFGSLGGVFMHYQPALDVASCLLRYLTDPEILPAPPRRAGSPWKDWLRLH</sequence>
<keyword evidence="4" id="KW-1185">Reference proteome</keyword>
<evidence type="ECO:0000259" key="2">
    <source>
        <dbReference type="Pfam" id="PF03109"/>
    </source>
</evidence>
<dbReference type="InterPro" id="IPR011009">
    <property type="entry name" value="Kinase-like_dom_sf"/>
</dbReference>
<dbReference type="Proteomes" id="UP001165524">
    <property type="component" value="Unassembled WGS sequence"/>
</dbReference>
<dbReference type="PANTHER" id="PTHR10566">
    <property type="entry name" value="CHAPERONE-ACTIVITY OF BC1 COMPLEX CABC1 -RELATED"/>
    <property type="match status" value="1"/>
</dbReference>
<dbReference type="EMBL" id="JALKII010000010">
    <property type="protein sequence ID" value="MCK0538595.1"/>
    <property type="molecule type" value="Genomic_DNA"/>
</dbReference>
<dbReference type="RefSeq" id="WP_246953380.1">
    <property type="nucleotide sequence ID" value="NZ_JALKII010000010.1"/>
</dbReference>
<gene>
    <name evidence="3" type="ORF">MU846_12845</name>
</gene>
<dbReference type="Gene3D" id="1.10.510.10">
    <property type="entry name" value="Transferase(Phosphotransferase) domain 1"/>
    <property type="match status" value="1"/>
</dbReference>